<gene>
    <name evidence="2" type="ORF">BpHYR1_015839</name>
</gene>
<evidence type="ECO:0000313" key="3">
    <source>
        <dbReference type="Proteomes" id="UP000276133"/>
    </source>
</evidence>
<evidence type="ECO:0000313" key="2">
    <source>
        <dbReference type="EMBL" id="RNA23408.1"/>
    </source>
</evidence>
<sequence length="76" mass="8310">MGDQQSDETFDVEDSGGEDEVEVAEIPCTSARKTTASDLVTVSSIPIKEHQVVTGEEDQEKKTQKTIKVMRLTIVA</sequence>
<dbReference type="EMBL" id="REGN01003292">
    <property type="protein sequence ID" value="RNA23408.1"/>
    <property type="molecule type" value="Genomic_DNA"/>
</dbReference>
<comment type="caution">
    <text evidence="2">The sequence shown here is derived from an EMBL/GenBank/DDBJ whole genome shotgun (WGS) entry which is preliminary data.</text>
</comment>
<dbReference type="Proteomes" id="UP000276133">
    <property type="component" value="Unassembled WGS sequence"/>
</dbReference>
<name>A0A3M7RJD3_BRAPC</name>
<organism evidence="2 3">
    <name type="scientific">Brachionus plicatilis</name>
    <name type="common">Marine rotifer</name>
    <name type="synonym">Brachionus muelleri</name>
    <dbReference type="NCBI Taxonomy" id="10195"/>
    <lineage>
        <taxon>Eukaryota</taxon>
        <taxon>Metazoa</taxon>
        <taxon>Spiralia</taxon>
        <taxon>Gnathifera</taxon>
        <taxon>Rotifera</taxon>
        <taxon>Eurotatoria</taxon>
        <taxon>Monogononta</taxon>
        <taxon>Pseudotrocha</taxon>
        <taxon>Ploima</taxon>
        <taxon>Brachionidae</taxon>
        <taxon>Brachionus</taxon>
    </lineage>
</organism>
<accession>A0A3M7RJD3</accession>
<evidence type="ECO:0000256" key="1">
    <source>
        <dbReference type="SAM" id="MobiDB-lite"/>
    </source>
</evidence>
<protein>
    <submittedName>
        <fullName evidence="2">Uncharacterized protein</fullName>
    </submittedName>
</protein>
<dbReference type="AlphaFoldDB" id="A0A3M7RJD3"/>
<proteinExistence type="predicted"/>
<keyword evidence="3" id="KW-1185">Reference proteome</keyword>
<feature type="region of interest" description="Disordered" evidence="1">
    <location>
        <begin position="1"/>
        <end position="24"/>
    </location>
</feature>
<reference evidence="2 3" key="1">
    <citation type="journal article" date="2018" name="Sci. Rep.">
        <title>Genomic signatures of local adaptation to the degree of environmental predictability in rotifers.</title>
        <authorList>
            <person name="Franch-Gras L."/>
            <person name="Hahn C."/>
            <person name="Garcia-Roger E.M."/>
            <person name="Carmona M.J."/>
            <person name="Serra M."/>
            <person name="Gomez A."/>
        </authorList>
    </citation>
    <scope>NUCLEOTIDE SEQUENCE [LARGE SCALE GENOMIC DNA]</scope>
    <source>
        <strain evidence="2">HYR1</strain>
    </source>
</reference>
<feature type="compositionally biased region" description="Acidic residues" evidence="1">
    <location>
        <begin position="1"/>
        <end position="23"/>
    </location>
</feature>